<dbReference type="InterPro" id="IPR032486">
    <property type="entry name" value="JIP_LZII"/>
</dbReference>
<keyword evidence="4 5" id="KW-0175">Coiled coil</keyword>
<keyword evidence="10" id="KW-1185">Reference proteome</keyword>
<evidence type="ECO:0000259" key="7">
    <source>
        <dbReference type="PROSITE" id="PS51776"/>
    </source>
</evidence>
<dbReference type="Pfam" id="PF19056">
    <property type="entry name" value="WD40_2"/>
    <property type="match status" value="1"/>
</dbReference>
<evidence type="ECO:0000256" key="1">
    <source>
        <dbReference type="ARBA" id="ARBA00004496"/>
    </source>
</evidence>
<name>A0ABR4PZI6_9CEST</name>
<dbReference type="PANTHER" id="PTHR13886">
    <property type="entry name" value="JNK/SAPK-ASSOCIATED PROTEIN"/>
    <property type="match status" value="1"/>
</dbReference>
<dbReference type="EMBL" id="JAKROA010000023">
    <property type="protein sequence ID" value="KAL5102816.1"/>
    <property type="molecule type" value="Genomic_DNA"/>
</dbReference>
<dbReference type="InterPro" id="IPR011047">
    <property type="entry name" value="Quinoprotein_ADH-like_sf"/>
</dbReference>
<feature type="compositionally biased region" description="Polar residues" evidence="6">
    <location>
        <begin position="188"/>
        <end position="207"/>
    </location>
</feature>
<evidence type="ECO:0000259" key="8">
    <source>
        <dbReference type="PROSITE" id="PS51777"/>
    </source>
</evidence>
<evidence type="ECO:0000256" key="4">
    <source>
        <dbReference type="ARBA" id="ARBA00023054"/>
    </source>
</evidence>
<comment type="similarity">
    <text evidence="2">Belongs to the JIP scaffold family.</text>
</comment>
<feature type="domain" description="RH1" evidence="7">
    <location>
        <begin position="8"/>
        <end position="96"/>
    </location>
</feature>
<evidence type="ECO:0000256" key="2">
    <source>
        <dbReference type="ARBA" id="ARBA00009866"/>
    </source>
</evidence>
<dbReference type="PANTHER" id="PTHR13886:SF7">
    <property type="entry name" value="C-JUN-AMINO-TERMINAL KINASE-INTERACTING PROTEIN 4-LIKE ISOFORM X1"/>
    <property type="match status" value="1"/>
</dbReference>
<dbReference type="SUPFAM" id="SSF50998">
    <property type="entry name" value="Quinoprotein alcohol dehydrogenase-like"/>
    <property type="match status" value="1"/>
</dbReference>
<comment type="subcellular location">
    <subcellularLocation>
        <location evidence="1">Cytoplasm</location>
    </subcellularLocation>
</comment>
<gene>
    <name evidence="9" type="ORF">TcWFU_000683</name>
</gene>
<feature type="coiled-coil region" evidence="5">
    <location>
        <begin position="90"/>
        <end position="163"/>
    </location>
</feature>
<dbReference type="Gene3D" id="2.130.10.10">
    <property type="entry name" value="YVTN repeat-like/Quinoprotein amine dehydrogenase"/>
    <property type="match status" value="1"/>
</dbReference>
<dbReference type="Gene3D" id="1.20.5.1000">
    <property type="entry name" value="arf6 gtpase in complex with a specific effector, jip4"/>
    <property type="match status" value="1"/>
</dbReference>
<feature type="region of interest" description="Disordered" evidence="6">
    <location>
        <begin position="258"/>
        <end position="290"/>
    </location>
</feature>
<accession>A0ABR4PZI6</accession>
<dbReference type="InterPro" id="IPR039911">
    <property type="entry name" value="JIP3/JIP4"/>
</dbReference>
<reference evidence="9 10" key="1">
    <citation type="journal article" date="2022" name="Front. Cell. Infect. Microbiol.">
        <title>The Genomes of Two Strains of Taenia crassiceps the Animal Model for the Study of Human Cysticercosis.</title>
        <authorList>
            <person name="Bobes R.J."/>
            <person name="Estrada K."/>
            <person name="Rios-Valencia D.G."/>
            <person name="Calderon-Gallegos A."/>
            <person name="de la Torre P."/>
            <person name="Carrero J.C."/>
            <person name="Sanchez-Flores A."/>
            <person name="Laclette J.P."/>
        </authorList>
    </citation>
    <scope>NUCLEOTIDE SEQUENCE [LARGE SCALE GENOMIC DNA]</scope>
    <source>
        <strain evidence="9">WFUcys</strain>
    </source>
</reference>
<sequence length="1242" mass="136712">MSENQRFSEVDLLSSHFSNESDVNLHNLSLDVCAEFEKVVEKFGRDSFFTLGSLVARAMDTLHDVYRQRDKIIGELDRLKHDHTLLITKHETERTELKILEERVFDLEDAIQEKKKIIEGLKSSSASSKKLLEMKLKNANDHILRLEDRDKELQTTYANLRQRYGELFRAHVEMTDRLRASAMDVDNVPTSSTTKSRVQSSEFEPCSSTTVAAGAINPLMLISHKGDSPYDWGVQRRMHYDSEGAILEVTLDADGSPFSKLSADENYDDVSHSEEGDTSPLPSLPKDSNKEFNASKEVSKLVNDFNELEKTNNALKVVINDLLTNMEELNSEKLELKETLSQMQISRSSMQLHIKQLEEDIDRLKRELAEARNAQKQLLINETPFSKRTRFTREEMAKVLMERIQLQEDVCDLREKLSVVSTEQHHDDSDGTQESTAGSNRFMIFFSRLLQRYGRGPAPTVSFDISTSGISMDFGGSRSLDAEVEDLTTSRNNNDAARMACNNETWWVPLPITTKPCAPEPVVLQSASIVQRSSEAVKSNLSPPSLCPPALPPLPQLLYRRPFSEALSGQMRLTCATCLFAGIGGLLPSGELQAGRSLFLTPTATVPIQDSVGENLSSQLWVCLVGVSDTATHVAVDSSARMVSSSAIECKPPFCSQVVVLDANAPSRYVDSFFLRRTVVTCMAAVPGAKKLDYDVLRLSNTMWESIPFAEGSVSGSSLDLSHPSITRPEETTMAEVEVDVGNEDEDCTASIQTNNTLSSLHHFFESAGREMQSELLLKALRQQQQQQFSMANSTAATISKRSSAFEPDIHLEGKPGDFYRIERQRFKKIPLSGSAAISNDCSGVISEAESAQQTVWLGCQSGDVFVHSCDSTQRRPLLSTRLPSGVVAICHFSGRVFISLADGHIVVFRRQAYRPATQLSAPRSSAFSEGHVTSTQQPCNLLSIGEELSTFEAAGAWNLAEAVVIRCAPTGQFAVKSLAVVASALTLWAAYRNRIIVVDTTTFQRLHTIEVVPSTNAIVRNVCWIRDGVWTSVRKDATLRLFNAFTYEPMQELDLARIIYETVGAPDSQSLSTSASVSTIGVSPNHLWIGTNGGNVICMPFKITLPSTTSANSCSSNLINEAAVKCGREENASPLSAQVDLFGASVSECRHAEAVNFFTLAIGAKSSTSLHTATSSTPVNAVKAPSKTSNSQDLLMISGGVGYLEHRHWNVGGAKGTDKHNANMQSNLLVWYLSRESSTTS</sequence>
<dbReference type="InterPro" id="IPR015943">
    <property type="entry name" value="WD40/YVTN_repeat-like_dom_sf"/>
</dbReference>
<feature type="domain" description="RH2" evidence="8">
    <location>
        <begin position="388"/>
        <end position="473"/>
    </location>
</feature>
<evidence type="ECO:0000313" key="10">
    <source>
        <dbReference type="Proteomes" id="UP001651158"/>
    </source>
</evidence>
<dbReference type="InterPro" id="IPR034743">
    <property type="entry name" value="RH1"/>
</dbReference>
<evidence type="ECO:0000256" key="5">
    <source>
        <dbReference type="SAM" id="Coils"/>
    </source>
</evidence>
<dbReference type="PROSITE" id="PS51776">
    <property type="entry name" value="RH1"/>
    <property type="match status" value="1"/>
</dbReference>
<evidence type="ECO:0000256" key="3">
    <source>
        <dbReference type="ARBA" id="ARBA00022490"/>
    </source>
</evidence>
<protein>
    <submittedName>
        <fullName evidence="9">JNK-interacting protein 3</fullName>
    </submittedName>
</protein>
<keyword evidence="3" id="KW-0963">Cytoplasm</keyword>
<dbReference type="PROSITE" id="PS51777">
    <property type="entry name" value="RH2"/>
    <property type="match status" value="1"/>
</dbReference>
<dbReference type="InterPro" id="IPR034744">
    <property type="entry name" value="RH2"/>
</dbReference>
<evidence type="ECO:0000313" key="9">
    <source>
        <dbReference type="EMBL" id="KAL5102816.1"/>
    </source>
</evidence>
<dbReference type="Proteomes" id="UP001651158">
    <property type="component" value="Unassembled WGS sequence"/>
</dbReference>
<proteinExistence type="inferred from homology"/>
<comment type="caution">
    <text evidence="9">The sequence shown here is derived from an EMBL/GenBank/DDBJ whole genome shotgun (WGS) entry which is preliminary data.</text>
</comment>
<feature type="region of interest" description="Disordered" evidence="6">
    <location>
        <begin position="185"/>
        <end position="207"/>
    </location>
</feature>
<feature type="coiled-coil region" evidence="5">
    <location>
        <begin position="312"/>
        <end position="381"/>
    </location>
</feature>
<evidence type="ECO:0000256" key="6">
    <source>
        <dbReference type="SAM" id="MobiDB-lite"/>
    </source>
</evidence>
<dbReference type="Pfam" id="PF16471">
    <property type="entry name" value="JIP_LZII"/>
    <property type="match status" value="1"/>
</dbReference>
<organism evidence="9 10">
    <name type="scientific">Taenia crassiceps</name>
    <dbReference type="NCBI Taxonomy" id="6207"/>
    <lineage>
        <taxon>Eukaryota</taxon>
        <taxon>Metazoa</taxon>
        <taxon>Spiralia</taxon>
        <taxon>Lophotrochozoa</taxon>
        <taxon>Platyhelminthes</taxon>
        <taxon>Cestoda</taxon>
        <taxon>Eucestoda</taxon>
        <taxon>Cyclophyllidea</taxon>
        <taxon>Taeniidae</taxon>
        <taxon>Taenia</taxon>
    </lineage>
</organism>